<accession>A0AAW2G064</accession>
<reference evidence="2 3" key="1">
    <citation type="submission" date="2023-03" db="EMBL/GenBank/DDBJ databases">
        <title>High recombination rates correlate with genetic variation in Cardiocondyla obscurior ants.</title>
        <authorList>
            <person name="Errbii M."/>
        </authorList>
    </citation>
    <scope>NUCLEOTIDE SEQUENCE [LARGE SCALE GENOMIC DNA]</scope>
    <source>
        <strain evidence="2">Alpha-2009</strain>
        <tissue evidence="2">Whole body</tissue>
    </source>
</reference>
<sequence length="170" mass="18902">MDTGTVRLVIFVGMFLVFAGDYSALIASIFGNTKERNVTDDVKEPEAQLKGPHEKMSIVLKKDVDENNADLRRAKMMATIKTACLPKLICELTKSVPQDQLSEMERSLLNLLRDTSLSTRAEVPSRLHFAAHMGQLISGIEGQGCHNFYPTCPLPGISVLNMMKKVRPLR</sequence>
<gene>
    <name evidence="2" type="ORF">PUN28_008455</name>
</gene>
<evidence type="ECO:0000313" key="2">
    <source>
        <dbReference type="EMBL" id="KAL0120775.1"/>
    </source>
</evidence>
<dbReference type="Proteomes" id="UP001430953">
    <property type="component" value="Unassembled WGS sequence"/>
</dbReference>
<protein>
    <submittedName>
        <fullName evidence="2">Uncharacterized protein</fullName>
    </submittedName>
</protein>
<feature type="transmembrane region" description="Helical" evidence="1">
    <location>
        <begin position="6"/>
        <end position="30"/>
    </location>
</feature>
<name>A0AAW2G064_9HYME</name>
<keyword evidence="1" id="KW-0472">Membrane</keyword>
<proteinExistence type="predicted"/>
<comment type="caution">
    <text evidence="2">The sequence shown here is derived from an EMBL/GenBank/DDBJ whole genome shotgun (WGS) entry which is preliminary data.</text>
</comment>
<keyword evidence="1" id="KW-1133">Transmembrane helix</keyword>
<dbReference type="AlphaFoldDB" id="A0AAW2G064"/>
<keyword evidence="1" id="KW-0812">Transmembrane</keyword>
<keyword evidence="3" id="KW-1185">Reference proteome</keyword>
<organism evidence="2 3">
    <name type="scientific">Cardiocondyla obscurior</name>
    <dbReference type="NCBI Taxonomy" id="286306"/>
    <lineage>
        <taxon>Eukaryota</taxon>
        <taxon>Metazoa</taxon>
        <taxon>Ecdysozoa</taxon>
        <taxon>Arthropoda</taxon>
        <taxon>Hexapoda</taxon>
        <taxon>Insecta</taxon>
        <taxon>Pterygota</taxon>
        <taxon>Neoptera</taxon>
        <taxon>Endopterygota</taxon>
        <taxon>Hymenoptera</taxon>
        <taxon>Apocrita</taxon>
        <taxon>Aculeata</taxon>
        <taxon>Formicoidea</taxon>
        <taxon>Formicidae</taxon>
        <taxon>Myrmicinae</taxon>
        <taxon>Cardiocondyla</taxon>
    </lineage>
</organism>
<dbReference type="EMBL" id="JADYXP020000007">
    <property type="protein sequence ID" value="KAL0120775.1"/>
    <property type="molecule type" value="Genomic_DNA"/>
</dbReference>
<evidence type="ECO:0000256" key="1">
    <source>
        <dbReference type="SAM" id="Phobius"/>
    </source>
</evidence>
<evidence type="ECO:0000313" key="3">
    <source>
        <dbReference type="Proteomes" id="UP001430953"/>
    </source>
</evidence>